<evidence type="ECO:0000259" key="3">
    <source>
        <dbReference type="PROSITE" id="PS50930"/>
    </source>
</evidence>
<sequence>MSNNILIIEDEKLNADRLKRLIGVIRPQATIVAVLDSVAETLEWFNHENMPDLVMMDVRLSDGLSFEIFDKVTITCPIIFTTAYDEYAVKAFKYNSVDYLLKPVEQEELQVALEKVEQYCTSNKSQTAIDDLVRYLKPKEHRSRFLIPYKDGYKAIAIEEICYFHLEFKVTKARLKDGTEVVLPQTMEELDEQLDPHVFFRANRQCIVHVNAIAQLHNHFNGKLKVALKNSDIEVIVSREKAAALKQWMDC</sequence>
<protein>
    <submittedName>
        <fullName evidence="4">Two component transcriptional regulator, LytTR family</fullName>
    </submittedName>
</protein>
<dbReference type="Gene3D" id="2.40.50.1020">
    <property type="entry name" value="LytTr DNA-binding domain"/>
    <property type="match status" value="1"/>
</dbReference>
<dbReference type="SMART" id="SM00850">
    <property type="entry name" value="LytTR"/>
    <property type="match status" value="1"/>
</dbReference>
<feature type="modified residue" description="4-aspartylphosphate" evidence="1">
    <location>
        <position position="57"/>
    </location>
</feature>
<keyword evidence="5" id="KW-1185">Reference proteome</keyword>
<dbReference type="OrthoDB" id="9787344at2"/>
<dbReference type="Pfam" id="PF00072">
    <property type="entry name" value="Response_reg"/>
    <property type="match status" value="1"/>
</dbReference>
<feature type="domain" description="Response regulatory" evidence="2">
    <location>
        <begin position="4"/>
        <end position="117"/>
    </location>
</feature>
<organism evidence="4 5">
    <name type="scientific">Pedobacter xixiisoli</name>
    <dbReference type="NCBI Taxonomy" id="1476464"/>
    <lineage>
        <taxon>Bacteria</taxon>
        <taxon>Pseudomonadati</taxon>
        <taxon>Bacteroidota</taxon>
        <taxon>Sphingobacteriia</taxon>
        <taxon>Sphingobacteriales</taxon>
        <taxon>Sphingobacteriaceae</taxon>
        <taxon>Pedobacter</taxon>
    </lineage>
</organism>
<dbReference type="InterPro" id="IPR046947">
    <property type="entry name" value="LytR-like"/>
</dbReference>
<dbReference type="AlphaFoldDB" id="A0A285ZUJ3"/>
<evidence type="ECO:0000313" key="5">
    <source>
        <dbReference type="Proteomes" id="UP000219281"/>
    </source>
</evidence>
<evidence type="ECO:0000259" key="2">
    <source>
        <dbReference type="PROSITE" id="PS50110"/>
    </source>
</evidence>
<dbReference type="PANTHER" id="PTHR37299:SF1">
    <property type="entry name" value="STAGE 0 SPORULATION PROTEIN A HOMOLOG"/>
    <property type="match status" value="1"/>
</dbReference>
<reference evidence="5" key="1">
    <citation type="submission" date="2017-09" db="EMBL/GenBank/DDBJ databases">
        <authorList>
            <person name="Varghese N."/>
            <person name="Submissions S."/>
        </authorList>
    </citation>
    <scope>NUCLEOTIDE SEQUENCE [LARGE SCALE GENOMIC DNA]</scope>
    <source>
        <strain evidence="5">CGMCC 1.12803</strain>
    </source>
</reference>
<dbReference type="PROSITE" id="PS50930">
    <property type="entry name" value="HTH_LYTTR"/>
    <property type="match status" value="1"/>
</dbReference>
<dbReference type="Gene3D" id="3.40.50.2300">
    <property type="match status" value="1"/>
</dbReference>
<proteinExistence type="predicted"/>
<dbReference type="PANTHER" id="PTHR37299">
    <property type="entry name" value="TRANSCRIPTIONAL REGULATOR-RELATED"/>
    <property type="match status" value="1"/>
</dbReference>
<accession>A0A285ZUJ3</accession>
<gene>
    <name evidence="4" type="ORF">SAMN06297358_1146</name>
</gene>
<dbReference type="InterPro" id="IPR001789">
    <property type="entry name" value="Sig_transdc_resp-reg_receiver"/>
</dbReference>
<dbReference type="RefSeq" id="WP_097129621.1">
    <property type="nucleotide sequence ID" value="NZ_OCMT01000001.1"/>
</dbReference>
<dbReference type="InterPro" id="IPR007492">
    <property type="entry name" value="LytTR_DNA-bd_dom"/>
</dbReference>
<dbReference type="SMART" id="SM00448">
    <property type="entry name" value="REC"/>
    <property type="match status" value="1"/>
</dbReference>
<feature type="domain" description="HTH LytTR-type" evidence="3">
    <location>
        <begin position="145"/>
        <end position="251"/>
    </location>
</feature>
<dbReference type="PROSITE" id="PS50110">
    <property type="entry name" value="RESPONSE_REGULATORY"/>
    <property type="match status" value="1"/>
</dbReference>
<dbReference type="Pfam" id="PF04397">
    <property type="entry name" value="LytTR"/>
    <property type="match status" value="1"/>
</dbReference>
<dbReference type="SUPFAM" id="SSF52172">
    <property type="entry name" value="CheY-like"/>
    <property type="match status" value="1"/>
</dbReference>
<dbReference type="Proteomes" id="UP000219281">
    <property type="component" value="Unassembled WGS sequence"/>
</dbReference>
<keyword evidence="1" id="KW-0597">Phosphoprotein</keyword>
<name>A0A285ZUJ3_9SPHI</name>
<dbReference type="FunFam" id="3.40.50.2300:FF:000361">
    <property type="entry name" value="Two-component system response regulator"/>
    <property type="match status" value="1"/>
</dbReference>
<evidence type="ECO:0000313" key="4">
    <source>
        <dbReference type="EMBL" id="SOD13319.1"/>
    </source>
</evidence>
<dbReference type="GO" id="GO:0003677">
    <property type="term" value="F:DNA binding"/>
    <property type="evidence" value="ECO:0007669"/>
    <property type="project" value="InterPro"/>
</dbReference>
<dbReference type="GO" id="GO:0000156">
    <property type="term" value="F:phosphorelay response regulator activity"/>
    <property type="evidence" value="ECO:0007669"/>
    <property type="project" value="InterPro"/>
</dbReference>
<dbReference type="EMBL" id="OCMT01000001">
    <property type="protein sequence ID" value="SOD13319.1"/>
    <property type="molecule type" value="Genomic_DNA"/>
</dbReference>
<evidence type="ECO:0000256" key="1">
    <source>
        <dbReference type="PROSITE-ProRule" id="PRU00169"/>
    </source>
</evidence>
<dbReference type="InterPro" id="IPR011006">
    <property type="entry name" value="CheY-like_superfamily"/>
</dbReference>